<feature type="domain" description="H-type lectin" evidence="1">
    <location>
        <begin position="32"/>
        <end position="94"/>
    </location>
</feature>
<dbReference type="InterPro" id="IPR019019">
    <property type="entry name" value="H-type_lectin_domain"/>
</dbReference>
<keyword evidence="3" id="KW-1185">Reference proteome</keyword>
<evidence type="ECO:0000313" key="2">
    <source>
        <dbReference type="EMBL" id="SLN66382.1"/>
    </source>
</evidence>
<dbReference type="Gene3D" id="2.60.40.2080">
    <property type="match status" value="1"/>
</dbReference>
<sequence length="106" mass="11823">MGWQGLGHRFRYQHGGDMWTGSGPRQIASDQVFSEAFRAPPSVMVSVSMWDIAAGSNARADVRAEEVTAAGFQIIFSTWGDTRVARIRVGWMAIGELRHPDDWDIE</sequence>
<dbReference type="EMBL" id="FWFZ01000019">
    <property type="protein sequence ID" value="SLN66382.1"/>
    <property type="molecule type" value="Genomic_DNA"/>
</dbReference>
<evidence type="ECO:0000259" key="1">
    <source>
        <dbReference type="Pfam" id="PF09458"/>
    </source>
</evidence>
<proteinExistence type="predicted"/>
<name>A0A1Y5TKT0_9RHOB</name>
<dbReference type="AlphaFoldDB" id="A0A1Y5TKT0"/>
<organism evidence="2 3">
    <name type="scientific">Roseisalinus antarcticus</name>
    <dbReference type="NCBI Taxonomy" id="254357"/>
    <lineage>
        <taxon>Bacteria</taxon>
        <taxon>Pseudomonadati</taxon>
        <taxon>Pseudomonadota</taxon>
        <taxon>Alphaproteobacteria</taxon>
        <taxon>Rhodobacterales</taxon>
        <taxon>Roseobacteraceae</taxon>
        <taxon>Roseisalinus</taxon>
    </lineage>
</organism>
<protein>
    <submittedName>
        <fullName evidence="2">H-type lectin domain protein</fullName>
    </submittedName>
</protein>
<dbReference type="Proteomes" id="UP000193900">
    <property type="component" value="Unassembled WGS sequence"/>
</dbReference>
<dbReference type="GO" id="GO:0030246">
    <property type="term" value="F:carbohydrate binding"/>
    <property type="evidence" value="ECO:0007669"/>
    <property type="project" value="UniProtKB-KW"/>
</dbReference>
<evidence type="ECO:0000313" key="3">
    <source>
        <dbReference type="Proteomes" id="UP000193900"/>
    </source>
</evidence>
<reference evidence="2 3" key="1">
    <citation type="submission" date="2017-03" db="EMBL/GenBank/DDBJ databases">
        <authorList>
            <person name="Afonso C.L."/>
            <person name="Miller P.J."/>
            <person name="Scott M.A."/>
            <person name="Spackman E."/>
            <person name="Goraichik I."/>
            <person name="Dimitrov K.M."/>
            <person name="Suarez D.L."/>
            <person name="Swayne D.E."/>
        </authorList>
    </citation>
    <scope>NUCLEOTIDE SEQUENCE [LARGE SCALE GENOMIC DNA]</scope>
    <source>
        <strain evidence="2 3">CECT 7023</strain>
    </source>
</reference>
<gene>
    <name evidence="2" type="ORF">ROA7023_03142</name>
</gene>
<dbReference type="SUPFAM" id="SSF141086">
    <property type="entry name" value="Agglutinin HPA-like"/>
    <property type="match status" value="1"/>
</dbReference>
<dbReference type="GO" id="GO:0007155">
    <property type="term" value="P:cell adhesion"/>
    <property type="evidence" value="ECO:0007669"/>
    <property type="project" value="InterPro"/>
</dbReference>
<dbReference type="InterPro" id="IPR037221">
    <property type="entry name" value="H-type_lectin_dom_sf"/>
</dbReference>
<dbReference type="Pfam" id="PF09458">
    <property type="entry name" value="H_lectin"/>
    <property type="match status" value="1"/>
</dbReference>
<accession>A0A1Y5TKT0</accession>
<keyword evidence="2" id="KW-0430">Lectin</keyword>
<dbReference type="OrthoDB" id="7658568at2"/>